<reference evidence="3" key="1">
    <citation type="journal article" date="2015" name="Microbiology">
        <title>Genome of Methanoregula boonei 6A8 reveals adaptations to oligotrophic peatland environments.</title>
        <authorList>
            <person name="Braeuer S."/>
            <person name="Cadillo-Quiroz H."/>
            <person name="Kyrpides N."/>
            <person name="Woyke T."/>
            <person name="Goodwin L."/>
            <person name="Detter C."/>
            <person name="Podell S."/>
            <person name="Yavitt J.B."/>
            <person name="Zinder S.H."/>
        </authorList>
    </citation>
    <scope>NUCLEOTIDE SEQUENCE [LARGE SCALE GENOMIC DNA]</scope>
    <source>
        <strain evidence="3">DSM 21154 / JCM 14090 / 6A8</strain>
    </source>
</reference>
<dbReference type="SUPFAM" id="SSF47413">
    <property type="entry name" value="lambda repressor-like DNA-binding domains"/>
    <property type="match status" value="1"/>
</dbReference>
<organism evidence="2 3">
    <name type="scientific">Methanoregula boonei (strain DSM 21154 / JCM 14090 / 6A8)</name>
    <dbReference type="NCBI Taxonomy" id="456442"/>
    <lineage>
        <taxon>Archaea</taxon>
        <taxon>Methanobacteriati</taxon>
        <taxon>Methanobacteriota</taxon>
        <taxon>Stenosarchaea group</taxon>
        <taxon>Methanomicrobia</taxon>
        <taxon>Methanomicrobiales</taxon>
        <taxon>Methanoregulaceae</taxon>
        <taxon>Methanoregula</taxon>
    </lineage>
</organism>
<dbReference type="GO" id="GO:0003677">
    <property type="term" value="F:DNA binding"/>
    <property type="evidence" value="ECO:0007669"/>
    <property type="project" value="InterPro"/>
</dbReference>
<protein>
    <submittedName>
        <fullName evidence="2">Helix-turn-helix domain protein</fullName>
    </submittedName>
</protein>
<dbReference type="Proteomes" id="UP000002408">
    <property type="component" value="Chromosome"/>
</dbReference>
<proteinExistence type="predicted"/>
<accession>A7IA65</accession>
<dbReference type="HOGENOM" id="CLU_129113_0_0_2"/>
<keyword evidence="3" id="KW-1185">Reference proteome</keyword>
<dbReference type="InterPro" id="IPR010982">
    <property type="entry name" value="Lambda_DNA-bd_dom_sf"/>
</dbReference>
<feature type="domain" description="HTH cro/C1-type" evidence="1">
    <location>
        <begin position="15"/>
        <end position="69"/>
    </location>
</feature>
<dbReference type="STRING" id="456442.Mboo_2112"/>
<name>A7IA65_METB6</name>
<evidence type="ECO:0000259" key="1">
    <source>
        <dbReference type="PROSITE" id="PS50943"/>
    </source>
</evidence>
<dbReference type="EMBL" id="CP000780">
    <property type="protein sequence ID" value="ABS56626.1"/>
    <property type="molecule type" value="Genomic_DNA"/>
</dbReference>
<dbReference type="Pfam" id="PF01381">
    <property type="entry name" value="HTH_3"/>
    <property type="match status" value="1"/>
</dbReference>
<dbReference type="PROSITE" id="PS50943">
    <property type="entry name" value="HTH_CROC1"/>
    <property type="match status" value="1"/>
</dbReference>
<gene>
    <name evidence="2" type="ordered locus">Mboo_2112</name>
</gene>
<dbReference type="GeneID" id="5411210"/>
<dbReference type="CDD" id="cd00093">
    <property type="entry name" value="HTH_XRE"/>
    <property type="match status" value="1"/>
</dbReference>
<dbReference type="KEGG" id="mbn:Mboo_2112"/>
<sequence length="162" mass="17797">MFSKRIFEIDFTTALNEELERKNLTVKELAELTGIPVSTLYKVTVGERDPRLSTVKKIVSVLEPERNRFIAVIAAKFLLDSFTTREVEAGGQKYVIRGYSAHSLDECIVAAARAEKDGASGIICAPILATMVEKIVDVPVGMLRPELSCVDEAIDAVLRKVG</sequence>
<dbReference type="SMART" id="SM00530">
    <property type="entry name" value="HTH_XRE"/>
    <property type="match status" value="1"/>
</dbReference>
<dbReference type="eggNOG" id="arCOG04375">
    <property type="taxonomic scope" value="Archaea"/>
</dbReference>
<evidence type="ECO:0000313" key="3">
    <source>
        <dbReference type="Proteomes" id="UP000002408"/>
    </source>
</evidence>
<dbReference type="Gene3D" id="1.10.260.40">
    <property type="entry name" value="lambda repressor-like DNA-binding domains"/>
    <property type="match status" value="1"/>
</dbReference>
<dbReference type="AlphaFoldDB" id="A7IA65"/>
<evidence type="ECO:0000313" key="2">
    <source>
        <dbReference type="EMBL" id="ABS56626.1"/>
    </source>
</evidence>
<dbReference type="RefSeq" id="WP_012107683.1">
    <property type="nucleotide sequence ID" value="NC_009712.1"/>
</dbReference>
<dbReference type="OrthoDB" id="350214at2157"/>
<dbReference type="InterPro" id="IPR001387">
    <property type="entry name" value="Cro/C1-type_HTH"/>
</dbReference>